<name>A0A4R2SZX3_9PAST</name>
<dbReference type="EMBL" id="SLYB01000009">
    <property type="protein sequence ID" value="TCP95330.1"/>
    <property type="molecule type" value="Genomic_DNA"/>
</dbReference>
<evidence type="ECO:0000313" key="1">
    <source>
        <dbReference type="EMBL" id="TCP95330.1"/>
    </source>
</evidence>
<keyword evidence="2" id="KW-1185">Reference proteome</keyword>
<reference evidence="1 2" key="1">
    <citation type="submission" date="2019-03" db="EMBL/GenBank/DDBJ databases">
        <title>Genomic Encyclopedia of Type Strains, Phase IV (KMG-IV): sequencing the most valuable type-strain genomes for metagenomic binning, comparative biology and taxonomic classification.</title>
        <authorList>
            <person name="Goeker M."/>
        </authorList>
    </citation>
    <scope>NUCLEOTIDE SEQUENCE [LARGE SCALE GENOMIC DNA]</scope>
    <source>
        <strain evidence="1 2">DSM 28404</strain>
    </source>
</reference>
<proteinExistence type="predicted"/>
<protein>
    <submittedName>
        <fullName evidence="1">Uncharacterized protein</fullName>
    </submittedName>
</protein>
<organism evidence="1 2">
    <name type="scientific">Cricetibacter osteomyelitidis</name>
    <dbReference type="NCBI Taxonomy" id="1521931"/>
    <lineage>
        <taxon>Bacteria</taxon>
        <taxon>Pseudomonadati</taxon>
        <taxon>Pseudomonadota</taxon>
        <taxon>Gammaproteobacteria</taxon>
        <taxon>Pasteurellales</taxon>
        <taxon>Pasteurellaceae</taxon>
        <taxon>Cricetibacter</taxon>
    </lineage>
</organism>
<comment type="caution">
    <text evidence="1">The sequence shown here is derived from an EMBL/GenBank/DDBJ whole genome shotgun (WGS) entry which is preliminary data.</text>
</comment>
<sequence length="67" mass="7292">MRNPNPYILDDQAQANLKNGINSIWQAHAIIELISKSAQVDDNCTLISALNGVLELMSNGLNDLAEV</sequence>
<dbReference type="RefSeq" id="WP_131976288.1">
    <property type="nucleotide sequence ID" value="NZ_SLYB01000009.1"/>
</dbReference>
<evidence type="ECO:0000313" key="2">
    <source>
        <dbReference type="Proteomes" id="UP000295763"/>
    </source>
</evidence>
<dbReference type="Proteomes" id="UP000295763">
    <property type="component" value="Unassembled WGS sequence"/>
</dbReference>
<dbReference type="OrthoDB" id="9904884at2"/>
<gene>
    <name evidence="1" type="ORF">EDC44_10921</name>
</gene>
<accession>A0A4R2SZX3</accession>
<dbReference type="AlphaFoldDB" id="A0A4R2SZX3"/>